<dbReference type="EMBL" id="JARJCW010000031">
    <property type="protein sequence ID" value="KAJ7209281.1"/>
    <property type="molecule type" value="Genomic_DNA"/>
</dbReference>
<dbReference type="Proteomes" id="UP001219525">
    <property type="component" value="Unassembled WGS sequence"/>
</dbReference>
<dbReference type="AlphaFoldDB" id="A0AAD6YB30"/>
<organism evidence="1 2">
    <name type="scientific">Mycena pura</name>
    <dbReference type="NCBI Taxonomy" id="153505"/>
    <lineage>
        <taxon>Eukaryota</taxon>
        <taxon>Fungi</taxon>
        <taxon>Dikarya</taxon>
        <taxon>Basidiomycota</taxon>
        <taxon>Agaricomycotina</taxon>
        <taxon>Agaricomycetes</taxon>
        <taxon>Agaricomycetidae</taxon>
        <taxon>Agaricales</taxon>
        <taxon>Marasmiineae</taxon>
        <taxon>Mycenaceae</taxon>
        <taxon>Mycena</taxon>
    </lineage>
</organism>
<protein>
    <recommendedName>
        <fullName evidence="3">SWIM-type domain-containing protein</fullName>
    </recommendedName>
</protein>
<proteinExistence type="predicted"/>
<evidence type="ECO:0008006" key="3">
    <source>
        <dbReference type="Google" id="ProtNLM"/>
    </source>
</evidence>
<reference evidence="1" key="1">
    <citation type="submission" date="2023-03" db="EMBL/GenBank/DDBJ databases">
        <title>Massive genome expansion in bonnet fungi (Mycena s.s.) driven by repeated elements and novel gene families across ecological guilds.</title>
        <authorList>
            <consortium name="Lawrence Berkeley National Laboratory"/>
            <person name="Harder C.B."/>
            <person name="Miyauchi S."/>
            <person name="Viragh M."/>
            <person name="Kuo A."/>
            <person name="Thoen E."/>
            <person name="Andreopoulos B."/>
            <person name="Lu D."/>
            <person name="Skrede I."/>
            <person name="Drula E."/>
            <person name="Henrissat B."/>
            <person name="Morin E."/>
            <person name="Kohler A."/>
            <person name="Barry K."/>
            <person name="LaButti K."/>
            <person name="Morin E."/>
            <person name="Salamov A."/>
            <person name="Lipzen A."/>
            <person name="Mereny Z."/>
            <person name="Hegedus B."/>
            <person name="Baldrian P."/>
            <person name="Stursova M."/>
            <person name="Weitz H."/>
            <person name="Taylor A."/>
            <person name="Grigoriev I.V."/>
            <person name="Nagy L.G."/>
            <person name="Martin F."/>
            <person name="Kauserud H."/>
        </authorList>
    </citation>
    <scope>NUCLEOTIDE SEQUENCE</scope>
    <source>
        <strain evidence="1">9144</strain>
    </source>
</reference>
<name>A0AAD6YB30_9AGAR</name>
<evidence type="ECO:0000313" key="2">
    <source>
        <dbReference type="Proteomes" id="UP001219525"/>
    </source>
</evidence>
<evidence type="ECO:0000313" key="1">
    <source>
        <dbReference type="EMBL" id="KAJ7209281.1"/>
    </source>
</evidence>
<sequence length="340" mass="39928">MYMFCYQRGLREVWGYMWTAWYCPEKYKLWARSTQPNRIGHWRTTMAVENFWRNLKRNTLRHLLHPRLDQLIFLIVTEILPSFTAKMQIFDPNYRSGRAPALTPFQSEFKRNWNKLAERSLGTHIYQTDVQRWICNCGQQKYNLYLLCKHLVQALAPPPPNFFTEVVRRRVIPFYYHASLKFKDGTALPEPDLTRSVSNGDPIETITDSTLVQQGAKRKRAGPKPPPNELYTRDVMEEDAVNVPLSVISLDENSEWLNERIADIKAGIVMMEQQVENRHEAKIWIRSMKRANIGKDVAEMAHDVRHFTETGHKRPTTWAQVGNKSSQRYTRNTMGYYEGT</sequence>
<gene>
    <name evidence="1" type="ORF">GGX14DRAFT_364839</name>
</gene>
<keyword evidence="2" id="KW-1185">Reference proteome</keyword>
<comment type="caution">
    <text evidence="1">The sequence shown here is derived from an EMBL/GenBank/DDBJ whole genome shotgun (WGS) entry which is preliminary data.</text>
</comment>
<accession>A0AAD6YB30</accession>